<proteinExistence type="predicted"/>
<dbReference type="InterPro" id="IPR003615">
    <property type="entry name" value="HNH_nuc"/>
</dbReference>
<dbReference type="Pfam" id="PF18780">
    <property type="entry name" value="HNH_repeat"/>
    <property type="match status" value="4"/>
</dbReference>
<dbReference type="InterPro" id="IPR041025">
    <property type="entry name" value="HNH_repeat"/>
</dbReference>
<evidence type="ECO:0000313" key="3">
    <source>
        <dbReference type="Proteomes" id="UP000663305"/>
    </source>
</evidence>
<sequence>MFVRPHEGCGRAQRSELRMKVEGDYTCDICGESFETNVEIAGHVAGHKRSITPDHIIEELRRVAEQKGRTPMQPEIEEETEFTAGAVQSTFGNWREGLHEAGLEPLNHSYSEDELIDELQRVAEMLGHSPSVMEIKRHGEVSPATVKRQFGSWNSGLDAAELSTTKSTKVTPQEVLTAIQALAEDLGRPPTAYEMDEQGEYVTKVAQRCFGSWNAALQEAGFDPHTRRNIPEEELLAKLSELRDQLGHVPSTVEMKEHGDITIYPYIRRYGSWKQAVEAAGMEYRGHPSGPDHPTWKGGYGDISYGPNWYKQRKGALERDSFECQMPGCSIDRETHRERWDRDLNVHHITPLGTFIDANGVLDYERANRLENLITLCQRHHMIWEEFAPLQPDIR</sequence>
<dbReference type="CDD" id="cd00085">
    <property type="entry name" value="HNHc"/>
    <property type="match status" value="1"/>
</dbReference>
<geneLocation type="plasmid" evidence="2 3">
    <name>pHSR-Bgl01</name>
</geneLocation>
<accession>A0A897NM06</accession>
<dbReference type="InterPro" id="IPR013087">
    <property type="entry name" value="Znf_C2H2_type"/>
</dbReference>
<dbReference type="PROSITE" id="PS00028">
    <property type="entry name" value="ZINC_FINGER_C2H2_1"/>
    <property type="match status" value="1"/>
</dbReference>
<keyword evidence="2" id="KW-0378">Hydrolase</keyword>
<feature type="domain" description="C2H2-type" evidence="1">
    <location>
        <begin position="25"/>
        <end position="47"/>
    </location>
</feature>
<organism evidence="2 3">
    <name type="scientific">Halapricum desulfuricans</name>
    <dbReference type="NCBI Taxonomy" id="2841257"/>
    <lineage>
        <taxon>Archaea</taxon>
        <taxon>Methanobacteriati</taxon>
        <taxon>Methanobacteriota</taxon>
        <taxon>Stenosarchaea group</taxon>
        <taxon>Halobacteria</taxon>
        <taxon>Halobacteriales</taxon>
        <taxon>Haloarculaceae</taxon>
        <taxon>Halapricum</taxon>
    </lineage>
</organism>
<dbReference type="EMBL" id="CP064790">
    <property type="protein sequence ID" value="QSG13474.1"/>
    <property type="molecule type" value="Genomic_DNA"/>
</dbReference>
<dbReference type="SMART" id="SM00507">
    <property type="entry name" value="HNHc"/>
    <property type="match status" value="1"/>
</dbReference>
<dbReference type="PROSITE" id="PS50157">
    <property type="entry name" value="ZINC_FINGER_C2H2_2"/>
    <property type="match status" value="1"/>
</dbReference>
<keyword evidence="2" id="KW-0255">Endonuclease</keyword>
<reference evidence="2" key="1">
    <citation type="submission" date="2020-11" db="EMBL/GenBank/DDBJ databases">
        <title>Carbohydrate-dependent, anaerobic sulfur respiration: A novel catabolism in halophilic archaea.</title>
        <authorList>
            <person name="Sorokin D.Y."/>
            <person name="Messina E."/>
            <person name="Smedile F."/>
            <person name="La Cono V."/>
            <person name="Hallsworth J.E."/>
            <person name="Yakimov M.M."/>
        </authorList>
    </citation>
    <scope>NUCLEOTIDE SEQUENCE</scope>
    <source>
        <strain evidence="2">HSR-Bgl</strain>
        <plasmid evidence="2">pHSR-Bgl01</plasmid>
    </source>
</reference>
<evidence type="ECO:0000313" key="2">
    <source>
        <dbReference type="EMBL" id="QSG13474.1"/>
    </source>
</evidence>
<keyword evidence="2" id="KW-0614">Plasmid</keyword>
<dbReference type="Proteomes" id="UP000663305">
    <property type="component" value="Plasmid pHSR-Bgl01"/>
</dbReference>
<gene>
    <name evidence="2" type="primary">mcrA2</name>
    <name evidence="2" type="ORF">HSBGL_4060</name>
</gene>
<protein>
    <submittedName>
        <fullName evidence="2">Restriction endonuclease, McrA/HNH family</fullName>
    </submittedName>
</protein>
<dbReference type="GO" id="GO:0004519">
    <property type="term" value="F:endonuclease activity"/>
    <property type="evidence" value="ECO:0007669"/>
    <property type="project" value="UniProtKB-KW"/>
</dbReference>
<dbReference type="AlphaFoldDB" id="A0A897NM06"/>
<evidence type="ECO:0000259" key="1">
    <source>
        <dbReference type="PROSITE" id="PS50157"/>
    </source>
</evidence>
<keyword evidence="2" id="KW-0540">Nuclease</keyword>
<name>A0A897NM06_9EURY</name>